<evidence type="ECO:0000256" key="2">
    <source>
        <dbReference type="SAM" id="SignalP"/>
    </source>
</evidence>
<organism evidence="4">
    <name type="scientific">Pelagomonas calceolata</name>
    <dbReference type="NCBI Taxonomy" id="35677"/>
    <lineage>
        <taxon>Eukaryota</taxon>
        <taxon>Sar</taxon>
        <taxon>Stramenopiles</taxon>
        <taxon>Ochrophyta</taxon>
        <taxon>Pelagophyceae</taxon>
        <taxon>Pelagomonadales</taxon>
        <taxon>Pelagomonadaceae</taxon>
        <taxon>Pelagomonas</taxon>
    </lineage>
</organism>
<reference evidence="4" key="1">
    <citation type="submission" date="2021-01" db="EMBL/GenBank/DDBJ databases">
        <authorList>
            <person name="Corre E."/>
            <person name="Pelletier E."/>
            <person name="Niang G."/>
            <person name="Scheremetjew M."/>
            <person name="Finn R."/>
            <person name="Kale V."/>
            <person name="Holt S."/>
            <person name="Cochrane G."/>
            <person name="Meng A."/>
            <person name="Brown T."/>
            <person name="Cohen L."/>
        </authorList>
    </citation>
    <scope>NUCLEOTIDE SEQUENCE</scope>
    <source>
        <strain evidence="4">CCMP1756</strain>
    </source>
</reference>
<dbReference type="EMBL" id="HBIW01008190">
    <property type="protein sequence ID" value="CAE0691492.1"/>
    <property type="molecule type" value="Transcribed_RNA"/>
</dbReference>
<keyword evidence="6" id="KW-1185">Reference proteome</keyword>
<dbReference type="SUPFAM" id="SSF57802">
    <property type="entry name" value="Rubredoxin-like"/>
    <property type="match status" value="1"/>
</dbReference>
<protein>
    <recommendedName>
        <fullName evidence="3">Rubredoxin-like domain-containing protein</fullName>
    </recommendedName>
</protein>
<reference evidence="5" key="2">
    <citation type="submission" date="2021-11" db="EMBL/GenBank/DDBJ databases">
        <authorList>
            <consortium name="Genoscope - CEA"/>
            <person name="William W."/>
        </authorList>
    </citation>
    <scope>NUCLEOTIDE SEQUENCE</scope>
</reference>
<evidence type="ECO:0000259" key="3">
    <source>
        <dbReference type="PROSITE" id="PS50903"/>
    </source>
</evidence>
<dbReference type="Proteomes" id="UP000789595">
    <property type="component" value="Unassembled WGS sequence"/>
</dbReference>
<accession>A0A7S3ZRQ4</accession>
<keyword evidence="2" id="KW-0732">Signal</keyword>
<gene>
    <name evidence="4" type="ORF">PCAL00307_LOCUS6928</name>
    <name evidence="5" type="ORF">PECAL_3P22840</name>
</gene>
<dbReference type="EMBL" id="CAKKNE010000003">
    <property type="protein sequence ID" value="CAH0372300.1"/>
    <property type="molecule type" value="Genomic_DNA"/>
</dbReference>
<evidence type="ECO:0000313" key="5">
    <source>
        <dbReference type="EMBL" id="CAH0372300.1"/>
    </source>
</evidence>
<name>A0A7S3ZRQ4_9STRA</name>
<dbReference type="PROSITE" id="PS50903">
    <property type="entry name" value="RUBREDOXIN_LIKE"/>
    <property type="match status" value="1"/>
</dbReference>
<dbReference type="CDD" id="cd00350">
    <property type="entry name" value="rubredoxin_like"/>
    <property type="match status" value="1"/>
</dbReference>
<dbReference type="InterPro" id="IPR024934">
    <property type="entry name" value="Rubredoxin-like_dom"/>
</dbReference>
<evidence type="ECO:0000256" key="1">
    <source>
        <dbReference type="SAM" id="MobiDB-lite"/>
    </source>
</evidence>
<proteinExistence type="predicted"/>
<feature type="signal peptide" evidence="2">
    <location>
        <begin position="1"/>
        <end position="16"/>
    </location>
</feature>
<sequence>MMRTALWASAVAVAAGFAPTTRRATSLRGAQRPTQLQMSAAPPPPPPPELAAPVAVSSGRALLSWGNAPYLAGAAFVGYRGYKTVSNIKDKQAKLIDEFGGKLKLGKKQSKAQFEATKKLYGKKLMFLPRGPALFASGLKAICTKKVSINSLNAFRDLCDVFGVTKADQVASAVESAVSQTNARGKALFYASRSGLSSPRLTNLALEGLDGKKEFLQATQDGYAQQAYIAALGKSKPYTANAQAVQALGLDAGEAQLILDDLNAEPDPDADKEEWQKELEAKVVEETGALPDADEVDMTDKFAPPSGKEDEMMLTCECEECGYTLFIAAGREGKFFGDSYKCPECGAPKSKFKIDEAPSA</sequence>
<dbReference type="OrthoDB" id="43142at2759"/>
<evidence type="ECO:0000313" key="6">
    <source>
        <dbReference type="Proteomes" id="UP000789595"/>
    </source>
</evidence>
<dbReference type="AlphaFoldDB" id="A0A7S3ZRQ4"/>
<feature type="region of interest" description="Disordered" evidence="1">
    <location>
        <begin position="23"/>
        <end position="49"/>
    </location>
</feature>
<feature type="chain" id="PRO_5035594046" description="Rubredoxin-like domain-containing protein" evidence="2">
    <location>
        <begin position="17"/>
        <end position="360"/>
    </location>
</feature>
<dbReference type="GO" id="GO:0005506">
    <property type="term" value="F:iron ion binding"/>
    <property type="evidence" value="ECO:0007669"/>
    <property type="project" value="InterPro"/>
</dbReference>
<evidence type="ECO:0000313" key="4">
    <source>
        <dbReference type="EMBL" id="CAE0691492.1"/>
    </source>
</evidence>
<feature type="domain" description="Rubredoxin-like" evidence="3">
    <location>
        <begin position="313"/>
        <end position="355"/>
    </location>
</feature>